<comment type="caution">
    <text evidence="3">The sequence shown here is derived from an EMBL/GenBank/DDBJ whole genome shotgun (WGS) entry which is preliminary data.</text>
</comment>
<dbReference type="Pfam" id="PF13407">
    <property type="entry name" value="Peripla_BP_4"/>
    <property type="match status" value="1"/>
</dbReference>
<dbReference type="EMBL" id="RZUI01000002">
    <property type="protein sequence ID" value="KAA8831536.1"/>
    <property type="molecule type" value="Genomic_DNA"/>
</dbReference>
<evidence type="ECO:0000259" key="2">
    <source>
        <dbReference type="Pfam" id="PF13407"/>
    </source>
</evidence>
<evidence type="ECO:0000256" key="1">
    <source>
        <dbReference type="SAM" id="Phobius"/>
    </source>
</evidence>
<keyword evidence="1" id="KW-0472">Membrane</keyword>
<dbReference type="AlphaFoldDB" id="A0A5M9ZV74"/>
<name>A0A5M9ZV74_9BIFI</name>
<evidence type="ECO:0000313" key="4">
    <source>
        <dbReference type="Proteomes" id="UP000412028"/>
    </source>
</evidence>
<proteinExistence type="predicted"/>
<sequence>MPAHRCLRWRFGSSLDVTSHLPYSQHTALPRTITMMNSRMVRWGRHAIAVAVLMCMMLPLAGCMPQDKAVGDTQETEAAIAHDGIDRADATVGVVGSADPDNANLDSRIVEAIGNDRMPALYAAGNTDAGSQQRAVSDFLDRNVKAIVLHADQSTGWEETLTKARKAGIPVVLLASSIEPDDQTLYAARLVVVSHDAQTGGVNYAIGDALMRVIDDKPHTKTMNVLLTGVAE</sequence>
<dbReference type="Proteomes" id="UP000412028">
    <property type="component" value="Unassembled WGS sequence"/>
</dbReference>
<dbReference type="InterPro" id="IPR028082">
    <property type="entry name" value="Peripla_BP_I"/>
</dbReference>
<feature type="domain" description="Periplasmic binding protein" evidence="2">
    <location>
        <begin position="123"/>
        <end position="211"/>
    </location>
</feature>
<evidence type="ECO:0000313" key="3">
    <source>
        <dbReference type="EMBL" id="KAA8831536.1"/>
    </source>
</evidence>
<dbReference type="OrthoDB" id="3239987at2"/>
<feature type="transmembrane region" description="Helical" evidence="1">
    <location>
        <begin position="43"/>
        <end position="62"/>
    </location>
</feature>
<keyword evidence="1" id="KW-0812">Transmembrane</keyword>
<accession>A0A5M9ZV74</accession>
<dbReference type="Gene3D" id="3.40.50.2300">
    <property type="match status" value="1"/>
</dbReference>
<gene>
    <name evidence="3" type="ORF">EMO89_02065</name>
</gene>
<keyword evidence="1" id="KW-1133">Transmembrane helix</keyword>
<protein>
    <recommendedName>
        <fullName evidence="2">Periplasmic binding protein domain-containing protein</fullName>
    </recommendedName>
</protein>
<dbReference type="SUPFAM" id="SSF53822">
    <property type="entry name" value="Periplasmic binding protein-like I"/>
    <property type="match status" value="1"/>
</dbReference>
<reference evidence="3 4" key="1">
    <citation type="journal article" date="2019" name="Syst. Appl. Microbiol.">
        <title>Characterization of Bifidobacterium species in feaces of the Egyptian fruit bat: Description of B. vespertilionis sp. nov. and B. rousetti sp. nov.</title>
        <authorList>
            <person name="Modesto M."/>
            <person name="Satti M."/>
            <person name="Watanabe K."/>
            <person name="Puglisi E."/>
            <person name="Morelli L."/>
            <person name="Huang C.-H."/>
            <person name="Liou J.-S."/>
            <person name="Miyashita M."/>
            <person name="Tamura T."/>
            <person name="Saito S."/>
            <person name="Mori K."/>
            <person name="Huang L."/>
            <person name="Sciavilla P."/>
            <person name="Sandri C."/>
            <person name="Spiezio C."/>
            <person name="Vitali F."/>
            <person name="Cavalieri D."/>
            <person name="Perpetuini G."/>
            <person name="Tofalo R."/>
            <person name="Bonetti A."/>
            <person name="Arita M."/>
            <person name="Mattarelli P."/>
        </authorList>
    </citation>
    <scope>NUCLEOTIDE SEQUENCE [LARGE SCALE GENOMIC DNA]</scope>
    <source>
        <strain evidence="3 4">RST7</strain>
    </source>
</reference>
<organism evidence="3 4">
    <name type="scientific">Bifidobacterium tissieri</name>
    <dbReference type="NCBI Taxonomy" id="1630162"/>
    <lineage>
        <taxon>Bacteria</taxon>
        <taxon>Bacillati</taxon>
        <taxon>Actinomycetota</taxon>
        <taxon>Actinomycetes</taxon>
        <taxon>Bifidobacteriales</taxon>
        <taxon>Bifidobacteriaceae</taxon>
        <taxon>Bifidobacterium</taxon>
    </lineage>
</organism>
<dbReference type="InterPro" id="IPR025997">
    <property type="entry name" value="SBP_2_dom"/>
</dbReference>